<accession>A0ABW0QXR7</accession>
<dbReference type="RefSeq" id="WP_378110226.1">
    <property type="nucleotide sequence ID" value="NZ_JBHSNC010000010.1"/>
</dbReference>
<reference evidence="2" key="1">
    <citation type="journal article" date="2019" name="Int. J. Syst. Evol. Microbiol.">
        <title>The Global Catalogue of Microorganisms (GCM) 10K type strain sequencing project: providing services to taxonomists for standard genome sequencing and annotation.</title>
        <authorList>
            <consortium name="The Broad Institute Genomics Platform"/>
            <consortium name="The Broad Institute Genome Sequencing Center for Infectious Disease"/>
            <person name="Wu L."/>
            <person name="Ma J."/>
        </authorList>
    </citation>
    <scope>NUCLEOTIDE SEQUENCE [LARGE SCALE GENOMIC DNA]</scope>
    <source>
        <strain evidence="2">CGMCC 1.18578</strain>
    </source>
</reference>
<dbReference type="EMBL" id="JBHSNC010000010">
    <property type="protein sequence ID" value="MFC5528392.1"/>
    <property type="molecule type" value="Genomic_DNA"/>
</dbReference>
<comment type="caution">
    <text evidence="1">The sequence shown here is derived from an EMBL/GenBank/DDBJ whole genome shotgun (WGS) entry which is preliminary data.</text>
</comment>
<name>A0ABW0QXR7_9BACL</name>
<gene>
    <name evidence="1" type="ORF">ACFPQ4_02865</name>
</gene>
<proteinExistence type="predicted"/>
<dbReference type="Proteomes" id="UP001596108">
    <property type="component" value="Unassembled WGS sequence"/>
</dbReference>
<evidence type="ECO:0000313" key="1">
    <source>
        <dbReference type="EMBL" id="MFC5528392.1"/>
    </source>
</evidence>
<evidence type="ECO:0000313" key="2">
    <source>
        <dbReference type="Proteomes" id="UP001596108"/>
    </source>
</evidence>
<organism evidence="1 2">
    <name type="scientific">Cohnella yongneupensis</name>
    <dbReference type="NCBI Taxonomy" id="425006"/>
    <lineage>
        <taxon>Bacteria</taxon>
        <taxon>Bacillati</taxon>
        <taxon>Bacillota</taxon>
        <taxon>Bacilli</taxon>
        <taxon>Bacillales</taxon>
        <taxon>Paenibacillaceae</taxon>
        <taxon>Cohnella</taxon>
    </lineage>
</organism>
<protein>
    <submittedName>
        <fullName evidence="1">Uncharacterized protein</fullName>
    </submittedName>
</protein>
<keyword evidence="2" id="KW-1185">Reference proteome</keyword>
<sequence length="133" mass="15036">MSFIRNWGILEEIKLTLIAEAPQTLPLTGEVCGFLRSITNSEALEMSCVFCQKEAEMLFNHLTHDMGSLCMEDYMKLHGSCGVCSTSFMPSEVLPDIDYRVEAKFIGMGDRNILVCNHCYGAIRKEFTFMFEG</sequence>